<dbReference type="OrthoDB" id="5422579at2759"/>
<proteinExistence type="predicted"/>
<evidence type="ECO:0008006" key="3">
    <source>
        <dbReference type="Google" id="ProtNLM"/>
    </source>
</evidence>
<keyword evidence="2" id="KW-1185">Reference proteome</keyword>
<sequence length="395" mass="44830">MEAIPVELKLRILDFLPSIGDIANLRCVSQSFKNISLRALFKHGITVHSFEVEELAELAESSEIADAIAKILIHIPDVPTLWDVSGTPPPDLDPAVIGLILERFPRLTSLSASTLTCPFGRLKSSEPRLLWDRLWREAGNGYDSPQDGFSAIRNYVAVLIASHISGSSVLITTLTLDLLPLDLLKNYSSFTDPHFPKVQNLRIGFTNSLIDPIADGIDDAMIPISIITDGILSFFRSMKNLTALDLSWGLERPQSDWDRVTVCEFILQGSFYSSLWLKLEVLRISRMRTEPKPLLEFLSLHRSIKWLSLHFSLQPEDGNNFEETLTMFRDQVRLERFELIAHDRQQRIYDVDWKPVGDVETADATAVEKFVLKKTTKWPMTTSHLPTSGWRRMRS</sequence>
<gene>
    <name evidence="1" type="ORF">BJ878DRAFT_487235</name>
</gene>
<evidence type="ECO:0000313" key="1">
    <source>
        <dbReference type="EMBL" id="KAG9248659.1"/>
    </source>
</evidence>
<reference evidence="1" key="1">
    <citation type="journal article" date="2021" name="IMA Fungus">
        <title>Genomic characterization of three marine fungi, including Emericellopsis atlantica sp. nov. with signatures of a generalist lifestyle and marine biomass degradation.</title>
        <authorList>
            <person name="Hagestad O.C."/>
            <person name="Hou L."/>
            <person name="Andersen J.H."/>
            <person name="Hansen E.H."/>
            <person name="Altermark B."/>
            <person name="Li C."/>
            <person name="Kuhnert E."/>
            <person name="Cox R.J."/>
            <person name="Crous P.W."/>
            <person name="Spatafora J.W."/>
            <person name="Lail K."/>
            <person name="Amirebrahimi M."/>
            <person name="Lipzen A."/>
            <person name="Pangilinan J."/>
            <person name="Andreopoulos W."/>
            <person name="Hayes R.D."/>
            <person name="Ng V."/>
            <person name="Grigoriev I.V."/>
            <person name="Jackson S.A."/>
            <person name="Sutton T.D.S."/>
            <person name="Dobson A.D.W."/>
            <person name="Rama T."/>
        </authorList>
    </citation>
    <scope>NUCLEOTIDE SEQUENCE</scope>
    <source>
        <strain evidence="1">TRa3180A</strain>
    </source>
</reference>
<name>A0A9P7ZAT7_9HELO</name>
<comment type="caution">
    <text evidence="1">The sequence shown here is derived from an EMBL/GenBank/DDBJ whole genome shotgun (WGS) entry which is preliminary data.</text>
</comment>
<organism evidence="1 2">
    <name type="scientific">Calycina marina</name>
    <dbReference type="NCBI Taxonomy" id="1763456"/>
    <lineage>
        <taxon>Eukaryota</taxon>
        <taxon>Fungi</taxon>
        <taxon>Dikarya</taxon>
        <taxon>Ascomycota</taxon>
        <taxon>Pezizomycotina</taxon>
        <taxon>Leotiomycetes</taxon>
        <taxon>Helotiales</taxon>
        <taxon>Pezizellaceae</taxon>
        <taxon>Calycina</taxon>
    </lineage>
</organism>
<protein>
    <recommendedName>
        <fullName evidence="3">F-box domain-containing protein</fullName>
    </recommendedName>
</protein>
<accession>A0A9P7ZAT7</accession>
<dbReference type="Proteomes" id="UP000887226">
    <property type="component" value="Unassembled WGS sequence"/>
</dbReference>
<evidence type="ECO:0000313" key="2">
    <source>
        <dbReference type="Proteomes" id="UP000887226"/>
    </source>
</evidence>
<dbReference type="EMBL" id="MU253745">
    <property type="protein sequence ID" value="KAG9248659.1"/>
    <property type="molecule type" value="Genomic_DNA"/>
</dbReference>
<dbReference type="AlphaFoldDB" id="A0A9P7ZAT7"/>